<protein>
    <submittedName>
        <fullName evidence="3">S1 domain-containing RNA-binding protein</fullName>
    </submittedName>
</protein>
<proteinExistence type="predicted"/>
<dbReference type="GO" id="GO:0006412">
    <property type="term" value="P:translation"/>
    <property type="evidence" value="ECO:0007669"/>
    <property type="project" value="TreeGrafter"/>
</dbReference>
<evidence type="ECO:0000259" key="2">
    <source>
        <dbReference type="PROSITE" id="PS50126"/>
    </source>
</evidence>
<dbReference type="Proteomes" id="UP001220670">
    <property type="component" value="Unassembled WGS sequence"/>
</dbReference>
<organism evidence="3 4">
    <name type="scientific">Limosilactobacillus mucosae</name>
    <name type="common">Lactobacillus mucosae</name>
    <dbReference type="NCBI Taxonomy" id="97478"/>
    <lineage>
        <taxon>Bacteria</taxon>
        <taxon>Bacillati</taxon>
        <taxon>Bacillota</taxon>
        <taxon>Bacilli</taxon>
        <taxon>Lactobacillales</taxon>
        <taxon>Lactobacillaceae</taxon>
        <taxon>Limosilactobacillus</taxon>
    </lineage>
</organism>
<evidence type="ECO:0000313" key="3">
    <source>
        <dbReference type="EMBL" id="MDC2829054.1"/>
    </source>
</evidence>
<gene>
    <name evidence="3" type="ORF">PO250_01725</name>
</gene>
<sequence length="176" mass="19890">MAIEEGAKVSGKISGITNFGAFVDLDDNQTGLVHISQISDRFIKDIHDVLSVGDTVTVKVMKIGSDGKIALSMKEAQPKEARHQHEERENHREQGRGFHERRHDTEFHGHAHTQEHHEHREFGNAPQRSFAGARHHHQNEKFDNMLASFMKQSDSLQSSLKRQTDGKRGGRGGRRS</sequence>
<dbReference type="PANTHER" id="PTHR10724:SF10">
    <property type="entry name" value="S1 RNA-BINDING DOMAIN-CONTAINING PROTEIN 1"/>
    <property type="match status" value="1"/>
</dbReference>
<evidence type="ECO:0000313" key="4">
    <source>
        <dbReference type="Proteomes" id="UP001220670"/>
    </source>
</evidence>
<dbReference type="Pfam" id="PF00575">
    <property type="entry name" value="S1"/>
    <property type="match status" value="1"/>
</dbReference>
<dbReference type="InterPro" id="IPR003029">
    <property type="entry name" value="S1_domain"/>
</dbReference>
<dbReference type="GO" id="GO:0003735">
    <property type="term" value="F:structural constituent of ribosome"/>
    <property type="evidence" value="ECO:0007669"/>
    <property type="project" value="TreeGrafter"/>
</dbReference>
<dbReference type="AlphaFoldDB" id="A0AAJ1HQZ0"/>
<dbReference type="PANTHER" id="PTHR10724">
    <property type="entry name" value="30S RIBOSOMAL PROTEIN S1"/>
    <property type="match status" value="1"/>
</dbReference>
<dbReference type="SUPFAM" id="SSF50249">
    <property type="entry name" value="Nucleic acid-binding proteins"/>
    <property type="match status" value="1"/>
</dbReference>
<feature type="domain" description="S1 motif" evidence="2">
    <location>
        <begin position="6"/>
        <end position="74"/>
    </location>
</feature>
<reference evidence="3" key="1">
    <citation type="submission" date="2023-01" db="EMBL/GenBank/DDBJ databases">
        <title>Genome analysis of 13 Lactobacillus isolated from gut of wild boar.</title>
        <authorList>
            <person name="Papp P."/>
            <person name="Libisch B."/>
            <person name="Nagy T."/>
            <person name="Olasz F."/>
        </authorList>
    </citation>
    <scope>NUCLEOTIDE SEQUENCE</scope>
    <source>
        <strain evidence="3">F146</strain>
    </source>
</reference>
<feature type="compositionally biased region" description="Polar residues" evidence="1">
    <location>
        <begin position="150"/>
        <end position="161"/>
    </location>
</feature>
<comment type="caution">
    <text evidence="3">The sequence shown here is derived from an EMBL/GenBank/DDBJ whole genome shotgun (WGS) entry which is preliminary data.</text>
</comment>
<dbReference type="FunFam" id="2.40.50.140:FF:000051">
    <property type="entry name" value="RNA-binding transcriptional accessory protein"/>
    <property type="match status" value="1"/>
</dbReference>
<dbReference type="InterPro" id="IPR012340">
    <property type="entry name" value="NA-bd_OB-fold"/>
</dbReference>
<dbReference type="InterPro" id="IPR050437">
    <property type="entry name" value="Ribos_protein_bS1-like"/>
</dbReference>
<feature type="region of interest" description="Disordered" evidence="1">
    <location>
        <begin position="77"/>
        <end position="98"/>
    </location>
</feature>
<feature type="region of interest" description="Disordered" evidence="1">
    <location>
        <begin position="131"/>
        <end position="176"/>
    </location>
</feature>
<dbReference type="EMBL" id="JAQONE010000004">
    <property type="protein sequence ID" value="MDC2829054.1"/>
    <property type="molecule type" value="Genomic_DNA"/>
</dbReference>
<name>A0AAJ1HQZ0_LIMMU</name>
<dbReference type="SMART" id="SM00316">
    <property type="entry name" value="S1"/>
    <property type="match status" value="1"/>
</dbReference>
<dbReference type="GO" id="GO:0003729">
    <property type="term" value="F:mRNA binding"/>
    <property type="evidence" value="ECO:0007669"/>
    <property type="project" value="UniProtKB-ARBA"/>
</dbReference>
<dbReference type="NCBIfam" id="NF006363">
    <property type="entry name" value="PRK08582.1"/>
    <property type="match status" value="1"/>
</dbReference>
<dbReference type="GO" id="GO:0005737">
    <property type="term" value="C:cytoplasm"/>
    <property type="evidence" value="ECO:0007669"/>
    <property type="project" value="UniProtKB-ARBA"/>
</dbReference>
<dbReference type="Gene3D" id="2.40.50.140">
    <property type="entry name" value="Nucleic acid-binding proteins"/>
    <property type="match status" value="1"/>
</dbReference>
<dbReference type="PROSITE" id="PS50126">
    <property type="entry name" value="S1"/>
    <property type="match status" value="1"/>
</dbReference>
<dbReference type="RefSeq" id="WP_169462669.1">
    <property type="nucleotide sequence ID" value="NZ_JAQOMV010000002.1"/>
</dbReference>
<accession>A0AAJ1HQZ0</accession>
<evidence type="ECO:0000256" key="1">
    <source>
        <dbReference type="SAM" id="MobiDB-lite"/>
    </source>
</evidence>